<dbReference type="InterPro" id="IPR041656">
    <property type="entry name" value="TPR_5"/>
</dbReference>
<proteinExistence type="predicted"/>
<dbReference type="Pfam" id="PF12688">
    <property type="entry name" value="TPR_5"/>
    <property type="match status" value="1"/>
</dbReference>
<accession>A0A2T2XF63</accession>
<dbReference type="GO" id="GO:0016740">
    <property type="term" value="F:transferase activity"/>
    <property type="evidence" value="ECO:0007669"/>
    <property type="project" value="UniProtKB-KW"/>
</dbReference>
<protein>
    <submittedName>
        <fullName evidence="2">Chloramphenicol acetyltransferase</fullName>
    </submittedName>
</protein>
<name>A0A2T2XF63_9FIRM</name>
<dbReference type="Proteomes" id="UP000242972">
    <property type="component" value="Unassembled WGS sequence"/>
</dbReference>
<evidence type="ECO:0000313" key="2">
    <source>
        <dbReference type="EMBL" id="PSR33153.1"/>
    </source>
</evidence>
<feature type="domain" description="Tetratrico peptide repeat group 5" evidence="1">
    <location>
        <begin position="41"/>
        <end position="157"/>
    </location>
</feature>
<dbReference type="InterPro" id="IPR011990">
    <property type="entry name" value="TPR-like_helical_dom_sf"/>
</dbReference>
<dbReference type="Gene3D" id="1.25.40.10">
    <property type="entry name" value="Tetratricopeptide repeat domain"/>
    <property type="match status" value="1"/>
</dbReference>
<keyword evidence="2" id="KW-0808">Transferase</keyword>
<dbReference type="AlphaFoldDB" id="A0A2T2XF63"/>
<sequence length="167" mass="19189">MTGTPDLTMIRHLKSKGRYEEARDQLAIWLEADPDNPRLVLEMGFTLDNLGDEVHAIPFYERALALGLDPADRPDAYIGLGSSLRVIGRTWDSRKVFERALGEFSDHPGIRVFYALTLYQDGNASDAVRQLLDVMLREVVHPDFVPYRQSLRYYRDHLTEHGFHSED</sequence>
<evidence type="ECO:0000313" key="3">
    <source>
        <dbReference type="Proteomes" id="UP000242972"/>
    </source>
</evidence>
<comment type="caution">
    <text evidence="2">The sequence shown here is derived from an EMBL/GenBank/DDBJ whole genome shotgun (WGS) entry which is preliminary data.</text>
</comment>
<evidence type="ECO:0000259" key="1">
    <source>
        <dbReference type="Pfam" id="PF12688"/>
    </source>
</evidence>
<organism evidence="2 3">
    <name type="scientific">Sulfobacillus benefaciens</name>
    <dbReference type="NCBI Taxonomy" id="453960"/>
    <lineage>
        <taxon>Bacteria</taxon>
        <taxon>Bacillati</taxon>
        <taxon>Bacillota</taxon>
        <taxon>Clostridia</taxon>
        <taxon>Eubacteriales</taxon>
        <taxon>Clostridiales Family XVII. Incertae Sedis</taxon>
        <taxon>Sulfobacillus</taxon>
    </lineage>
</organism>
<dbReference type="EMBL" id="PXYW01000026">
    <property type="protein sequence ID" value="PSR33153.1"/>
    <property type="molecule type" value="Genomic_DNA"/>
</dbReference>
<gene>
    <name evidence="2" type="ORF">C7B46_11115</name>
</gene>
<dbReference type="SUPFAM" id="SSF48452">
    <property type="entry name" value="TPR-like"/>
    <property type="match status" value="1"/>
</dbReference>
<reference evidence="2 3" key="1">
    <citation type="journal article" date="2014" name="BMC Genomics">
        <title>Comparison of environmental and isolate Sulfobacillus genomes reveals diverse carbon, sulfur, nitrogen, and hydrogen metabolisms.</title>
        <authorList>
            <person name="Justice N.B."/>
            <person name="Norman A."/>
            <person name="Brown C.T."/>
            <person name="Singh A."/>
            <person name="Thomas B.C."/>
            <person name="Banfield J.F."/>
        </authorList>
    </citation>
    <scope>NUCLEOTIDE SEQUENCE [LARGE SCALE GENOMIC DNA]</scope>
    <source>
        <strain evidence="2">AMDSBA4</strain>
    </source>
</reference>